<dbReference type="InterPro" id="IPR036322">
    <property type="entry name" value="WD40_repeat_dom_sf"/>
</dbReference>
<dbReference type="InterPro" id="IPR015943">
    <property type="entry name" value="WD40/YVTN_repeat-like_dom_sf"/>
</dbReference>
<dbReference type="PANTHER" id="PTHR15922:SF2">
    <property type="entry name" value="NBAS SUBUNIT OF NRZ TETHERING COMPLEX"/>
    <property type="match status" value="1"/>
</dbReference>
<organism evidence="1 2">
    <name type="scientific">Operophtera brumata</name>
    <name type="common">Winter moth</name>
    <name type="synonym">Phalaena brumata</name>
    <dbReference type="NCBI Taxonomy" id="104452"/>
    <lineage>
        <taxon>Eukaryota</taxon>
        <taxon>Metazoa</taxon>
        <taxon>Ecdysozoa</taxon>
        <taxon>Arthropoda</taxon>
        <taxon>Hexapoda</taxon>
        <taxon>Insecta</taxon>
        <taxon>Pterygota</taxon>
        <taxon>Neoptera</taxon>
        <taxon>Endopterygota</taxon>
        <taxon>Lepidoptera</taxon>
        <taxon>Glossata</taxon>
        <taxon>Ditrysia</taxon>
        <taxon>Geometroidea</taxon>
        <taxon>Geometridae</taxon>
        <taxon>Larentiinae</taxon>
        <taxon>Operophtera</taxon>
    </lineage>
</organism>
<sequence>MISLTEGCAFHHKFQFKGGLSAVAYCHLHNSLYVAKLPYPSGTLSVVSDNIVSQANDKFNLYIPFRSTKKLLSPDASKLVCLHSNGDISVWRLPLLRLLHRFALPSQPGHDLRSPLDQREAKRDLAVFHAADVNWWSDEPDAIKLVCLHSNGDISVWRLPLLRLLHRFALPSQPGHDLRSPLDRRDAKRDLAVFHAADVNWWSDEPNASKLVCLHSNGDISVWRLPLLRLLHRFALPSQPGHDLRSPLDQRDAKRDLAVFHAADVNWWSDEFLQGAPRVTRAFDAGFLALECEAAVLPARRSPSDESTVVYAITDIETFQPKPRRITCVSRVYRLLAVKSTTPSELFSRKIESGQYSEALKLAETFKLDSDLVYQQQWRKNPVSTDAIQKYLSKVSKKIWAVHQCVDRLPETLPAAKELLQFGLELTDQHIIEEINKDRSDDEQIDSHEDITETHLNAYTSELLRCRHVMLFYKERLFLYERATAVSPCHAILQRETFPLRGKHKPTVLMTQARQIDPHEDITEAHLNAYTSELLWCRHVMLFYKERLFLYEPTILMTQARQIDPHEDITEAHLNAYTSELLRCRHVMLFYKDRLFLYEIAKEGRIFALHCLWPHVKATSVKLAILEKLPETIPPFMYQHLLPTVRPIDKETVGEQITASELSETGDLATWYSKRAREIEERSSIVTNALTLVTLAHFAGGVPGNCLIVILLNQAVQRYCYAWRLNVLLKPCEGDRTI</sequence>
<dbReference type="AlphaFoldDB" id="A0A0L7KIR7"/>
<dbReference type="PANTHER" id="PTHR15922">
    <property type="entry name" value="NEUROBLASTOMA-AMPLIFIED SEQUENCE"/>
    <property type="match status" value="1"/>
</dbReference>
<keyword evidence="2" id="KW-1185">Reference proteome</keyword>
<proteinExistence type="predicted"/>
<feature type="non-terminal residue" evidence="1">
    <location>
        <position position="1"/>
    </location>
</feature>
<comment type="caution">
    <text evidence="1">The sequence shown here is derived from an EMBL/GenBank/DDBJ whole genome shotgun (WGS) entry which is preliminary data.</text>
</comment>
<name>A0A0L7KIR7_OPEBR</name>
<evidence type="ECO:0000313" key="1">
    <source>
        <dbReference type="EMBL" id="KOB63233.1"/>
    </source>
</evidence>
<gene>
    <name evidence="1" type="ORF">OBRU01_24912</name>
</gene>
<evidence type="ECO:0000313" key="2">
    <source>
        <dbReference type="Proteomes" id="UP000037510"/>
    </source>
</evidence>
<protein>
    <submittedName>
        <fullName evidence="1">Putative neuroblastoma-amplified protein</fullName>
    </submittedName>
</protein>
<dbReference type="EMBL" id="JTDY01009602">
    <property type="protein sequence ID" value="KOB63233.1"/>
    <property type="molecule type" value="Genomic_DNA"/>
</dbReference>
<reference evidence="1 2" key="1">
    <citation type="journal article" date="2015" name="Genome Biol. Evol.">
        <title>The genome of winter moth (Operophtera brumata) provides a genomic perspective on sexual dimorphism and phenology.</title>
        <authorList>
            <person name="Derks M.F."/>
            <person name="Smit S."/>
            <person name="Salis L."/>
            <person name="Schijlen E."/>
            <person name="Bossers A."/>
            <person name="Mateman C."/>
            <person name="Pijl A.S."/>
            <person name="de Ridder D."/>
            <person name="Groenen M.A."/>
            <person name="Visser M.E."/>
            <person name="Megens H.J."/>
        </authorList>
    </citation>
    <scope>NUCLEOTIDE SEQUENCE [LARGE SCALE GENOMIC DNA]</scope>
    <source>
        <strain evidence="1">WM2013NL</strain>
        <tissue evidence="1">Head and thorax</tissue>
    </source>
</reference>
<dbReference type="STRING" id="104452.A0A0L7KIR7"/>
<dbReference type="SUPFAM" id="SSF50978">
    <property type="entry name" value="WD40 repeat-like"/>
    <property type="match status" value="1"/>
</dbReference>
<dbReference type="Gene3D" id="2.130.10.10">
    <property type="entry name" value="YVTN repeat-like/Quinoprotein amine dehydrogenase"/>
    <property type="match status" value="1"/>
</dbReference>
<feature type="non-terminal residue" evidence="1">
    <location>
        <position position="738"/>
    </location>
</feature>
<dbReference type="GO" id="GO:0000149">
    <property type="term" value="F:SNARE binding"/>
    <property type="evidence" value="ECO:0007669"/>
    <property type="project" value="TreeGrafter"/>
</dbReference>
<dbReference type="GO" id="GO:0070939">
    <property type="term" value="C:Dsl1/NZR complex"/>
    <property type="evidence" value="ECO:0007669"/>
    <property type="project" value="TreeGrafter"/>
</dbReference>
<dbReference type="Proteomes" id="UP000037510">
    <property type="component" value="Unassembled WGS sequence"/>
</dbReference>
<accession>A0A0L7KIR7</accession>
<dbReference type="GO" id="GO:0006890">
    <property type="term" value="P:retrograde vesicle-mediated transport, Golgi to endoplasmic reticulum"/>
    <property type="evidence" value="ECO:0007669"/>
    <property type="project" value="TreeGrafter"/>
</dbReference>